<dbReference type="OrthoDB" id="3381462at2"/>
<accession>A0A5C1Y745</accession>
<feature type="transmembrane region" description="Helical" evidence="1">
    <location>
        <begin position="98"/>
        <end position="122"/>
    </location>
</feature>
<dbReference type="Proteomes" id="UP000322159">
    <property type="component" value="Chromosome"/>
</dbReference>
<dbReference type="KEGG" id="lyk:FLP23_06205"/>
<dbReference type="AlphaFoldDB" id="A0A5C1Y745"/>
<evidence type="ECO:0000313" key="4">
    <source>
        <dbReference type="Proteomes" id="UP000322159"/>
    </source>
</evidence>
<keyword evidence="1" id="KW-1133">Transmembrane helix</keyword>
<gene>
    <name evidence="3" type="ORF">FLP23_06205</name>
</gene>
<feature type="transmembrane region" description="Helical" evidence="1">
    <location>
        <begin position="70"/>
        <end position="92"/>
    </location>
</feature>
<dbReference type="InterPro" id="IPR025889">
    <property type="entry name" value="GSP17M-like_dom"/>
</dbReference>
<keyword evidence="1" id="KW-0472">Membrane</keyword>
<sequence>MSNPSPFARRGAPLTVPQGDVLGTYDSYPEAQKVVDRLAKADFPIAKLAIVGNNLTSVEIVTRKRSWNRAALSGILSGAWLGLFIGLLLSFLSPTFTWQLFAAAVFIGAAFGLFLQLAGYAVSRRNRDFESIAQVLAANYQIILEPGQLARAQELLARNP</sequence>
<evidence type="ECO:0000313" key="3">
    <source>
        <dbReference type="EMBL" id="QEO09631.1"/>
    </source>
</evidence>
<organism evidence="3 4">
    <name type="scientific">Protaetiibacter larvae</name>
    <dbReference type="NCBI Taxonomy" id="2592654"/>
    <lineage>
        <taxon>Bacteria</taxon>
        <taxon>Bacillati</taxon>
        <taxon>Actinomycetota</taxon>
        <taxon>Actinomycetes</taxon>
        <taxon>Micrococcales</taxon>
        <taxon>Microbacteriaceae</taxon>
        <taxon>Protaetiibacter</taxon>
    </lineage>
</organism>
<reference evidence="3 4" key="1">
    <citation type="submission" date="2019-09" db="EMBL/GenBank/DDBJ databases">
        <title>Genome sequencing of strain KACC 19322.</title>
        <authorList>
            <person name="Heo J."/>
            <person name="Kim S.-J."/>
            <person name="Kim J.-S."/>
            <person name="Hong S.-B."/>
            <person name="Kwon S.-W."/>
        </authorList>
    </citation>
    <scope>NUCLEOTIDE SEQUENCE [LARGE SCALE GENOMIC DNA]</scope>
    <source>
        <strain evidence="3 4">KACC 19322</strain>
    </source>
</reference>
<keyword evidence="4" id="KW-1185">Reference proteome</keyword>
<evidence type="ECO:0000259" key="2">
    <source>
        <dbReference type="Pfam" id="PF11181"/>
    </source>
</evidence>
<dbReference type="Pfam" id="PF11181">
    <property type="entry name" value="YflT"/>
    <property type="match status" value="1"/>
</dbReference>
<keyword evidence="1" id="KW-0812">Transmembrane</keyword>
<name>A0A5C1Y745_9MICO</name>
<proteinExistence type="predicted"/>
<protein>
    <submittedName>
        <fullName evidence="3">Iron ABC transporter permease</fullName>
    </submittedName>
</protein>
<dbReference type="RefSeq" id="WP_149325051.1">
    <property type="nucleotide sequence ID" value="NZ_CP043504.1"/>
</dbReference>
<dbReference type="EMBL" id="CP043504">
    <property type="protein sequence ID" value="QEO09631.1"/>
    <property type="molecule type" value="Genomic_DNA"/>
</dbReference>
<feature type="domain" description="General stress protein 17M-like" evidence="2">
    <location>
        <begin position="21"/>
        <end position="104"/>
    </location>
</feature>
<evidence type="ECO:0000256" key="1">
    <source>
        <dbReference type="SAM" id="Phobius"/>
    </source>
</evidence>